<protein>
    <submittedName>
        <fullName evidence="2">Uncharacterized protein</fullName>
    </submittedName>
</protein>
<name>A0A9X3J3L5_9BACT</name>
<dbReference type="Proteomes" id="UP001150924">
    <property type="component" value="Unassembled WGS sequence"/>
</dbReference>
<feature type="compositionally biased region" description="Low complexity" evidence="1">
    <location>
        <begin position="380"/>
        <end position="407"/>
    </location>
</feature>
<dbReference type="InterPro" id="IPR012334">
    <property type="entry name" value="Pectin_lyas_fold"/>
</dbReference>
<dbReference type="SUPFAM" id="SSF51126">
    <property type="entry name" value="Pectin lyase-like"/>
    <property type="match status" value="1"/>
</dbReference>
<gene>
    <name evidence="2" type="ORF">OV079_52005</name>
</gene>
<reference evidence="2" key="1">
    <citation type="submission" date="2022-11" db="EMBL/GenBank/DDBJ databases">
        <title>Minimal conservation of predation-associated metabolite biosynthetic gene clusters underscores biosynthetic potential of Myxococcota including descriptions for ten novel species: Archangium lansinium sp. nov., Myxococcus landrumus sp. nov., Nannocystis bai.</title>
        <authorList>
            <person name="Ahearne A."/>
            <person name="Stevens C."/>
            <person name="Phillips K."/>
        </authorList>
    </citation>
    <scope>NUCLEOTIDE SEQUENCE</scope>
    <source>
        <strain evidence="2">Na p29</strain>
    </source>
</reference>
<dbReference type="Gene3D" id="2.160.20.10">
    <property type="entry name" value="Single-stranded right-handed beta-helix, Pectin lyase-like"/>
    <property type="match status" value="1"/>
</dbReference>
<feature type="compositionally biased region" description="Basic residues" evidence="1">
    <location>
        <begin position="322"/>
        <end position="331"/>
    </location>
</feature>
<accession>A0A9X3J3L5</accession>
<proteinExistence type="predicted"/>
<sequence length="407" mass="42169">MFGGFRMIASPLHADAWSYPHHFVGAGTLVRNYVEIVATSGGDMNTLNLYGIVASACSGGVSVLRCNDIYVRSDAPQTFVVSAVEYGNHALHAGQGVLDGNRICQDGGGFATDAIGGYGSCFPAPVSLLMRNNVIETAGSGGSAIDFYSCGSDDMSFTLTNNTVIGASEAIRGSGDAAVMMRWKLTNNIFFSAGGGQTAVNAGDVGVEITTSEGNLIFGFADNAIHPAPLLSAGDDVSGAATPASVFVDAMNGDLHPKAGGQAVDTGLNVFGLPAYGVVTTDIAQQLRPPQGPWDRGALGSDGRDGTRLIFALSMTPRSRLGRRLNRRFQRRIPPAPFATSPATSRRQAPSATPRCAPRRSASGDIPSPGADRHGARRQSAGSRRWASSTSAAMSTTDSAALTPIVP</sequence>
<dbReference type="InterPro" id="IPR011050">
    <property type="entry name" value="Pectin_lyase_fold/virulence"/>
</dbReference>
<evidence type="ECO:0000313" key="3">
    <source>
        <dbReference type="Proteomes" id="UP001150924"/>
    </source>
</evidence>
<comment type="caution">
    <text evidence="2">The sequence shown here is derived from an EMBL/GenBank/DDBJ whole genome shotgun (WGS) entry which is preliminary data.</text>
</comment>
<keyword evidence="3" id="KW-1185">Reference proteome</keyword>
<dbReference type="AlphaFoldDB" id="A0A9X3J3L5"/>
<organism evidence="2 3">
    <name type="scientific">Nannocystis pusilla</name>
    <dbReference type="NCBI Taxonomy" id="889268"/>
    <lineage>
        <taxon>Bacteria</taxon>
        <taxon>Pseudomonadati</taxon>
        <taxon>Myxococcota</taxon>
        <taxon>Polyangia</taxon>
        <taxon>Nannocystales</taxon>
        <taxon>Nannocystaceae</taxon>
        <taxon>Nannocystis</taxon>
    </lineage>
</organism>
<evidence type="ECO:0000313" key="2">
    <source>
        <dbReference type="EMBL" id="MCY1013916.1"/>
    </source>
</evidence>
<dbReference type="EMBL" id="JAPNKE010000002">
    <property type="protein sequence ID" value="MCY1013916.1"/>
    <property type="molecule type" value="Genomic_DNA"/>
</dbReference>
<dbReference type="RefSeq" id="WP_267778091.1">
    <property type="nucleotide sequence ID" value="NZ_JAPNKE010000002.1"/>
</dbReference>
<evidence type="ECO:0000256" key="1">
    <source>
        <dbReference type="SAM" id="MobiDB-lite"/>
    </source>
</evidence>
<feature type="region of interest" description="Disordered" evidence="1">
    <location>
        <begin position="322"/>
        <end position="407"/>
    </location>
</feature>